<evidence type="ECO:0000313" key="4">
    <source>
        <dbReference type="WBParaSite" id="Hba_14533"/>
    </source>
</evidence>
<name>A0A1I7XAI6_HETBA</name>
<dbReference type="PANTHER" id="PTHR11675">
    <property type="entry name" value="N-ACETYLGALACTOSAMINYLTRANSFERASE"/>
    <property type="match status" value="1"/>
</dbReference>
<dbReference type="GO" id="GO:0008593">
    <property type="term" value="P:regulation of Notch signaling pathway"/>
    <property type="evidence" value="ECO:0007669"/>
    <property type="project" value="TreeGrafter"/>
</dbReference>
<dbReference type="GO" id="GO:0004653">
    <property type="term" value="F:polypeptide N-acetylgalactosaminyltransferase activity"/>
    <property type="evidence" value="ECO:0007669"/>
    <property type="project" value="TreeGrafter"/>
</dbReference>
<dbReference type="WBParaSite" id="Hba_14533">
    <property type="protein sequence ID" value="Hba_14533"/>
    <property type="gene ID" value="Hba_14533"/>
</dbReference>
<accession>A0A1I7XAI6</accession>
<dbReference type="PANTHER" id="PTHR11675:SF63">
    <property type="entry name" value="POLYPEPTIDE N-ACETYLGALACTOSAMINYLTRANSFERASE"/>
    <property type="match status" value="1"/>
</dbReference>
<protein>
    <submittedName>
        <fullName evidence="4">Glyco_trans_2-like domain-containing protein</fullName>
    </submittedName>
</protein>
<keyword evidence="1" id="KW-1015">Disulfide bond</keyword>
<evidence type="ECO:0000313" key="3">
    <source>
        <dbReference type="Proteomes" id="UP000095283"/>
    </source>
</evidence>
<dbReference type="InterPro" id="IPR029044">
    <property type="entry name" value="Nucleotide-diphossugar_trans"/>
</dbReference>
<dbReference type="SUPFAM" id="SSF53448">
    <property type="entry name" value="Nucleotide-diphospho-sugar transferases"/>
    <property type="match status" value="1"/>
</dbReference>
<feature type="transmembrane region" description="Helical" evidence="2">
    <location>
        <begin position="7"/>
        <end position="26"/>
    </location>
</feature>
<sequence>MFGRRRAVPVCAFFGVWLLISLYFLGRINVPSSFKKVLPNDALYLNKSVVNKLSDASNDFVQDEYKKVRFLILQIKEICSHFLLKLLLCPHTFSISLPKASIIICYFNESPSVLVRMVNSIIDRTPLELIQEILLVDDSSEWRWFYFISRIFLLCHFKNNLSLYLLLIIARVLNKHYLKTFPEASLAASSYKEKHLQWRMVKLIRTDKNEGLIRAKVFGAREARGEVLNKVVCPIIDIIDSDSMKYVESPVCKGGLNWALTFKWDYPHRSYFEDPHNFIHPLKSPTMAGGLFAVNRDYFFHLGAYDEGMDVWGAENVEISFRNTTYTFYSKD</sequence>
<keyword evidence="2" id="KW-1133">Transmembrane helix</keyword>
<dbReference type="GO" id="GO:0006493">
    <property type="term" value="P:protein O-linked glycosylation"/>
    <property type="evidence" value="ECO:0007669"/>
    <property type="project" value="TreeGrafter"/>
</dbReference>
<dbReference type="Proteomes" id="UP000095283">
    <property type="component" value="Unplaced"/>
</dbReference>
<dbReference type="GO" id="GO:0005112">
    <property type="term" value="F:Notch binding"/>
    <property type="evidence" value="ECO:0007669"/>
    <property type="project" value="TreeGrafter"/>
</dbReference>
<organism evidence="3 4">
    <name type="scientific">Heterorhabditis bacteriophora</name>
    <name type="common">Entomopathogenic nematode worm</name>
    <dbReference type="NCBI Taxonomy" id="37862"/>
    <lineage>
        <taxon>Eukaryota</taxon>
        <taxon>Metazoa</taxon>
        <taxon>Ecdysozoa</taxon>
        <taxon>Nematoda</taxon>
        <taxon>Chromadorea</taxon>
        <taxon>Rhabditida</taxon>
        <taxon>Rhabditina</taxon>
        <taxon>Rhabditomorpha</taxon>
        <taxon>Strongyloidea</taxon>
        <taxon>Heterorhabditidae</taxon>
        <taxon>Heterorhabditis</taxon>
    </lineage>
</organism>
<keyword evidence="2" id="KW-0812">Transmembrane</keyword>
<proteinExistence type="predicted"/>
<evidence type="ECO:0000256" key="2">
    <source>
        <dbReference type="SAM" id="Phobius"/>
    </source>
</evidence>
<reference evidence="4" key="1">
    <citation type="submission" date="2016-11" db="UniProtKB">
        <authorList>
            <consortium name="WormBaseParasite"/>
        </authorList>
    </citation>
    <scope>IDENTIFICATION</scope>
</reference>
<dbReference type="Gene3D" id="3.90.550.10">
    <property type="entry name" value="Spore Coat Polysaccharide Biosynthesis Protein SpsA, Chain A"/>
    <property type="match status" value="2"/>
</dbReference>
<evidence type="ECO:0000256" key="1">
    <source>
        <dbReference type="ARBA" id="ARBA00023157"/>
    </source>
</evidence>
<dbReference type="AlphaFoldDB" id="A0A1I7XAI6"/>
<keyword evidence="3" id="KW-1185">Reference proteome</keyword>
<dbReference type="GO" id="GO:0005794">
    <property type="term" value="C:Golgi apparatus"/>
    <property type="evidence" value="ECO:0007669"/>
    <property type="project" value="TreeGrafter"/>
</dbReference>
<keyword evidence="2" id="KW-0472">Membrane</keyword>